<gene>
    <name evidence="2" type="ORF">ALP52_02858</name>
</gene>
<proteinExistence type="predicted"/>
<evidence type="ECO:0008006" key="4">
    <source>
        <dbReference type="Google" id="ProtNLM"/>
    </source>
</evidence>
<reference evidence="2 3" key="1">
    <citation type="submission" date="2018-08" db="EMBL/GenBank/DDBJ databases">
        <title>Recombination of ecologically and evolutionarily significant loci maintains genetic cohesion in the Pseudomonas syringae species complex.</title>
        <authorList>
            <person name="Dillon M."/>
            <person name="Thakur S."/>
            <person name="Almeida R.N.D."/>
            <person name="Weir B.S."/>
            <person name="Guttman D.S."/>
        </authorList>
    </citation>
    <scope>NUCLEOTIDE SEQUENCE [LARGE SCALE GENOMIC DNA]</scope>
    <source>
        <strain evidence="2 3">ICMP 6941</strain>
    </source>
</reference>
<sequence>MQFFRSAYLALSVSIIKTLGFVLLPAMYIRHNGQSSDAKNGAFMKNGLYAVNFKSSSQAYGSGVISVINGSVNGGDDGYFYQGHIAVNDSELSGTIQIKQWNPDVPSVFGPIPQFDLSLAGQFEGDNFELQGSVVGQNIRIVGLYLAGLI</sequence>
<feature type="transmembrane region" description="Helical" evidence="1">
    <location>
        <begin position="6"/>
        <end position="29"/>
    </location>
</feature>
<name>A0A3M5JR63_PSEA0</name>
<dbReference type="EMBL" id="RBTD01000057">
    <property type="protein sequence ID" value="RMT25779.1"/>
    <property type="molecule type" value="Genomic_DNA"/>
</dbReference>
<keyword evidence="1" id="KW-1133">Transmembrane helix</keyword>
<dbReference type="AlphaFoldDB" id="A0A3M5JR63"/>
<comment type="caution">
    <text evidence="2">The sequence shown here is derived from an EMBL/GenBank/DDBJ whole genome shotgun (WGS) entry which is preliminary data.</text>
</comment>
<dbReference type="Proteomes" id="UP000276194">
    <property type="component" value="Unassembled WGS sequence"/>
</dbReference>
<accession>A0A3M5JR63</accession>
<dbReference type="InterPro" id="IPR032417">
    <property type="entry name" value="GrlR"/>
</dbReference>
<protein>
    <recommendedName>
        <fullName evidence="4">Negative regulator GrlR</fullName>
    </recommendedName>
</protein>
<dbReference type="InterPro" id="IPR043019">
    <property type="entry name" value="GrlR_sf"/>
</dbReference>
<evidence type="ECO:0000313" key="2">
    <source>
        <dbReference type="EMBL" id="RMT25779.1"/>
    </source>
</evidence>
<dbReference type="Gene3D" id="2.40.128.380">
    <property type="entry name" value="T3SS negative regulator GrlR"/>
    <property type="match status" value="1"/>
</dbReference>
<keyword evidence="1" id="KW-0472">Membrane</keyword>
<dbReference type="Pfam" id="PF16518">
    <property type="entry name" value="GrlR"/>
    <property type="match status" value="1"/>
</dbReference>
<organism evidence="2 3">
    <name type="scientific">Pseudomonas amygdali pv. mori</name>
    <dbReference type="NCBI Taxonomy" id="34065"/>
    <lineage>
        <taxon>Bacteria</taxon>
        <taxon>Pseudomonadati</taxon>
        <taxon>Pseudomonadota</taxon>
        <taxon>Gammaproteobacteria</taxon>
        <taxon>Pseudomonadales</taxon>
        <taxon>Pseudomonadaceae</taxon>
        <taxon>Pseudomonas</taxon>
        <taxon>Pseudomonas amygdali</taxon>
    </lineage>
</organism>
<evidence type="ECO:0000256" key="1">
    <source>
        <dbReference type="SAM" id="Phobius"/>
    </source>
</evidence>
<evidence type="ECO:0000313" key="3">
    <source>
        <dbReference type="Proteomes" id="UP000276194"/>
    </source>
</evidence>
<keyword evidence="1" id="KW-0812">Transmembrane</keyword>